<dbReference type="Proteomes" id="UP000000844">
    <property type="component" value="Chromosome"/>
</dbReference>
<dbReference type="eggNOG" id="COG0823">
    <property type="taxonomic scope" value="Bacteria"/>
</dbReference>
<feature type="transmembrane region" description="Helical" evidence="1">
    <location>
        <begin position="38"/>
        <end position="60"/>
    </location>
</feature>
<dbReference type="Gene3D" id="2.120.10.30">
    <property type="entry name" value="TolB, C-terminal domain"/>
    <property type="match status" value="1"/>
</dbReference>
<protein>
    <recommendedName>
        <fullName evidence="4">WD40 domain protein beta Propeller</fullName>
    </recommendedName>
</protein>
<dbReference type="KEGG" id="sna:Snas_6116"/>
<dbReference type="InterPro" id="IPR011042">
    <property type="entry name" value="6-blade_b-propeller_TolB-like"/>
</dbReference>
<name>D3Q1G0_STANL</name>
<dbReference type="HOGENOM" id="CLU_711538_0_0_11"/>
<evidence type="ECO:0000313" key="2">
    <source>
        <dbReference type="EMBL" id="ADD45740.1"/>
    </source>
</evidence>
<dbReference type="STRING" id="446470.Snas_6116"/>
<keyword evidence="1" id="KW-1133">Transmembrane helix</keyword>
<keyword evidence="3" id="KW-1185">Reference proteome</keyword>
<dbReference type="EMBL" id="CP001778">
    <property type="protein sequence ID" value="ADD45740.1"/>
    <property type="molecule type" value="Genomic_DNA"/>
</dbReference>
<evidence type="ECO:0000256" key="1">
    <source>
        <dbReference type="SAM" id="Phobius"/>
    </source>
</evidence>
<proteinExistence type="predicted"/>
<organism evidence="2 3">
    <name type="scientific">Stackebrandtia nassauensis (strain DSM 44728 / CIP 108903 / NRRL B-16338 / NBRC 102104 / LLR-40K-21)</name>
    <dbReference type="NCBI Taxonomy" id="446470"/>
    <lineage>
        <taxon>Bacteria</taxon>
        <taxon>Bacillati</taxon>
        <taxon>Actinomycetota</taxon>
        <taxon>Actinomycetes</taxon>
        <taxon>Glycomycetales</taxon>
        <taxon>Glycomycetaceae</taxon>
        <taxon>Stackebrandtia</taxon>
    </lineage>
</organism>
<reference evidence="2 3" key="1">
    <citation type="journal article" date="2009" name="Stand. Genomic Sci.">
        <title>Complete genome sequence of Stackebrandtia nassauensis type strain (LLR-40K-21).</title>
        <authorList>
            <person name="Munk C."/>
            <person name="Lapidus A."/>
            <person name="Copeland A."/>
            <person name="Jando M."/>
            <person name="Mayilraj S."/>
            <person name="Glavina Del Rio T."/>
            <person name="Nolan M."/>
            <person name="Chen F."/>
            <person name="Lucas S."/>
            <person name="Tice H."/>
            <person name="Cheng J.F."/>
            <person name="Han C."/>
            <person name="Detter J.C."/>
            <person name="Bruce D."/>
            <person name="Goodwin L."/>
            <person name="Chain P."/>
            <person name="Pitluck S."/>
            <person name="Goker M."/>
            <person name="Ovchinikova G."/>
            <person name="Pati A."/>
            <person name="Ivanova N."/>
            <person name="Mavromatis K."/>
            <person name="Chen A."/>
            <person name="Palaniappan K."/>
            <person name="Land M."/>
            <person name="Hauser L."/>
            <person name="Chang Y.J."/>
            <person name="Jeffries C.D."/>
            <person name="Bristow J."/>
            <person name="Eisen J.A."/>
            <person name="Markowitz V."/>
            <person name="Hugenholtz P."/>
            <person name="Kyrpides N.C."/>
            <person name="Klenk H.P."/>
        </authorList>
    </citation>
    <scope>NUCLEOTIDE SEQUENCE [LARGE SCALE GENOMIC DNA]</scope>
    <source>
        <strain evidence="3">DSM 44728 / CIP 108903 / NRRL B-16338 / NBRC 102104 / LLR-40K-21</strain>
    </source>
</reference>
<sequence>MTTKQLKDLLTDMADEVQPTRVHERAVAQSKRIGRRNAILASITALLLTGSGLFGFSVLAHGMGNGGTEHQVADGELPTSDVNKLSGTYYQVSDPDGEPESVVSWQAGGDEVAEPLTAIDTEDQYYATGNVSPNGEYFSYMTSPSNDGGDPEVTDRIFVATFADNATGEVAQYSAAEDLCAEPVWAPDSKRLFVDRGSAGDGDRTGFVDVETSEFTSFPVENPCDAQVATNADGEDLVFSTEASGDSVEVYATNGSGERTATGAAKVMMESGRYITELVAVSPDGRFLCVSTESEPGSYTEDMSAGRYGYCDAIIDTGAKEEIEVSDNNGVLPTGSPSVFAIPGRLLLEGDDGKGNGIHLLYDYDGKLIDEASSPMGEESLPSAFVPD</sequence>
<evidence type="ECO:0000313" key="3">
    <source>
        <dbReference type="Proteomes" id="UP000000844"/>
    </source>
</evidence>
<gene>
    <name evidence="2" type="ordered locus">Snas_6116</name>
</gene>
<keyword evidence="1" id="KW-0812">Transmembrane</keyword>
<accession>D3Q1G0</accession>
<evidence type="ECO:0008006" key="4">
    <source>
        <dbReference type="Google" id="ProtNLM"/>
    </source>
</evidence>
<dbReference type="SUPFAM" id="SSF82171">
    <property type="entry name" value="DPP6 N-terminal domain-like"/>
    <property type="match status" value="1"/>
</dbReference>
<dbReference type="RefSeq" id="WP_013021311.1">
    <property type="nucleotide sequence ID" value="NC_013947.1"/>
</dbReference>
<dbReference type="OrthoDB" id="3347970at2"/>
<keyword evidence="1" id="KW-0472">Membrane</keyword>
<dbReference type="AlphaFoldDB" id="D3Q1G0"/>